<dbReference type="CDD" id="cd07414">
    <property type="entry name" value="MPP_PP1_PPKL"/>
    <property type="match status" value="1"/>
</dbReference>
<evidence type="ECO:0000256" key="8">
    <source>
        <dbReference type="ARBA" id="ARBA00048336"/>
    </source>
</evidence>
<evidence type="ECO:0000313" key="14">
    <source>
        <dbReference type="Proteomes" id="UP000325577"/>
    </source>
</evidence>
<dbReference type="Gene3D" id="3.30.40.10">
    <property type="entry name" value="Zinc/RING finger domain, C3HC4 (zinc finger)"/>
    <property type="match status" value="1"/>
</dbReference>
<protein>
    <recommendedName>
        <fullName evidence="10">Serine/threonine-protein phosphatase</fullName>
        <ecNumber evidence="10">3.1.3.16</ecNumber>
    </recommendedName>
</protein>
<keyword evidence="5" id="KW-0904">Protein phosphatase</keyword>
<dbReference type="InterPro" id="IPR050341">
    <property type="entry name" value="PP1_catalytic_subunit"/>
</dbReference>
<accession>A0A5J5A9X3</accession>
<gene>
    <name evidence="13" type="ORF">F0562_035368</name>
</gene>
<dbReference type="Proteomes" id="UP000325577">
    <property type="component" value="Linkage Group LG21"/>
</dbReference>
<keyword evidence="4 10" id="KW-0378">Hydrolase</keyword>
<dbReference type="InterPro" id="IPR013083">
    <property type="entry name" value="Znf_RING/FYVE/PHD"/>
</dbReference>
<dbReference type="PRINTS" id="PR00114">
    <property type="entry name" value="STPHPHTASE"/>
</dbReference>
<evidence type="ECO:0000256" key="7">
    <source>
        <dbReference type="ARBA" id="ARBA00047761"/>
    </source>
</evidence>
<organism evidence="13 14">
    <name type="scientific">Nyssa sinensis</name>
    <dbReference type="NCBI Taxonomy" id="561372"/>
    <lineage>
        <taxon>Eukaryota</taxon>
        <taxon>Viridiplantae</taxon>
        <taxon>Streptophyta</taxon>
        <taxon>Embryophyta</taxon>
        <taxon>Tracheophyta</taxon>
        <taxon>Spermatophyta</taxon>
        <taxon>Magnoliopsida</taxon>
        <taxon>eudicotyledons</taxon>
        <taxon>Gunneridae</taxon>
        <taxon>Pentapetalae</taxon>
        <taxon>asterids</taxon>
        <taxon>Cornales</taxon>
        <taxon>Nyssaceae</taxon>
        <taxon>Nyssa</taxon>
    </lineage>
</organism>
<evidence type="ECO:0000256" key="6">
    <source>
        <dbReference type="ARBA" id="ARBA00023211"/>
    </source>
</evidence>
<proteinExistence type="inferred from homology"/>
<feature type="domain" description="RING-type" evidence="12">
    <location>
        <begin position="569"/>
        <end position="608"/>
    </location>
</feature>
<evidence type="ECO:0000256" key="1">
    <source>
        <dbReference type="ARBA" id="ARBA00001936"/>
    </source>
</evidence>
<dbReference type="Gene3D" id="3.60.21.10">
    <property type="match status" value="1"/>
</dbReference>
<dbReference type="OrthoDB" id="1930084at2759"/>
<evidence type="ECO:0000256" key="2">
    <source>
        <dbReference type="ARBA" id="ARBA00005333"/>
    </source>
</evidence>
<dbReference type="Pfam" id="PF16891">
    <property type="entry name" value="STPPase_N"/>
    <property type="match status" value="1"/>
</dbReference>
<comment type="similarity">
    <text evidence="2">Belongs to the PPP phosphatase family. PP-1 subfamily.</text>
</comment>
<evidence type="ECO:0000256" key="9">
    <source>
        <dbReference type="PROSITE-ProRule" id="PRU00175"/>
    </source>
</evidence>
<name>A0A5J5A9X3_9ASTE</name>
<dbReference type="SMART" id="SM00156">
    <property type="entry name" value="PP2Ac"/>
    <property type="match status" value="1"/>
</dbReference>
<dbReference type="InterPro" id="IPR004843">
    <property type="entry name" value="Calcineurin-like_PHP"/>
</dbReference>
<dbReference type="GO" id="GO:0004722">
    <property type="term" value="F:protein serine/threonine phosphatase activity"/>
    <property type="evidence" value="ECO:0007669"/>
    <property type="project" value="UniProtKB-EC"/>
</dbReference>
<comment type="cofactor">
    <cofactor evidence="1">
        <name>Mn(2+)</name>
        <dbReference type="ChEBI" id="CHEBI:29035"/>
    </cofactor>
</comment>
<feature type="compositionally biased region" description="Polar residues" evidence="11">
    <location>
        <begin position="470"/>
        <end position="483"/>
    </location>
</feature>
<dbReference type="GO" id="GO:0005634">
    <property type="term" value="C:nucleus"/>
    <property type="evidence" value="ECO:0007669"/>
    <property type="project" value="TreeGrafter"/>
</dbReference>
<reference evidence="13 14" key="1">
    <citation type="submission" date="2019-09" db="EMBL/GenBank/DDBJ databases">
        <title>A chromosome-level genome assembly of the Chinese tupelo Nyssa sinensis.</title>
        <authorList>
            <person name="Yang X."/>
            <person name="Kang M."/>
            <person name="Yang Y."/>
            <person name="Xiong H."/>
            <person name="Wang M."/>
            <person name="Zhang Z."/>
            <person name="Wang Z."/>
            <person name="Wu H."/>
            <person name="Ma T."/>
            <person name="Liu J."/>
            <person name="Xi Z."/>
        </authorList>
    </citation>
    <scope>NUCLEOTIDE SEQUENCE [LARGE SCALE GENOMIC DNA]</scope>
    <source>
        <strain evidence="13">J267</strain>
        <tissue evidence="13">Leaf</tissue>
    </source>
</reference>
<evidence type="ECO:0000259" key="12">
    <source>
        <dbReference type="PROSITE" id="PS50089"/>
    </source>
</evidence>
<dbReference type="AlphaFoldDB" id="A0A5J5A9X3"/>
<keyword evidence="3" id="KW-0479">Metal-binding</keyword>
<dbReference type="SUPFAM" id="SSF56300">
    <property type="entry name" value="Metallo-dependent phosphatases"/>
    <property type="match status" value="1"/>
</dbReference>
<comment type="catalytic activity">
    <reaction evidence="7">
        <text>O-phospho-L-seryl-[protein] + H2O = L-seryl-[protein] + phosphate</text>
        <dbReference type="Rhea" id="RHEA:20629"/>
        <dbReference type="Rhea" id="RHEA-COMP:9863"/>
        <dbReference type="Rhea" id="RHEA-COMP:11604"/>
        <dbReference type="ChEBI" id="CHEBI:15377"/>
        <dbReference type="ChEBI" id="CHEBI:29999"/>
        <dbReference type="ChEBI" id="CHEBI:43474"/>
        <dbReference type="ChEBI" id="CHEBI:83421"/>
        <dbReference type="EC" id="3.1.3.16"/>
    </reaction>
</comment>
<dbReference type="GO" id="GO:0005737">
    <property type="term" value="C:cytoplasm"/>
    <property type="evidence" value="ECO:0007669"/>
    <property type="project" value="TreeGrafter"/>
</dbReference>
<dbReference type="EC" id="3.1.3.16" evidence="10"/>
<feature type="compositionally biased region" description="Acidic residues" evidence="11">
    <location>
        <begin position="43"/>
        <end position="52"/>
    </location>
</feature>
<comment type="catalytic activity">
    <reaction evidence="8 10">
        <text>O-phospho-L-threonyl-[protein] + H2O = L-threonyl-[protein] + phosphate</text>
        <dbReference type="Rhea" id="RHEA:47004"/>
        <dbReference type="Rhea" id="RHEA-COMP:11060"/>
        <dbReference type="Rhea" id="RHEA-COMP:11605"/>
        <dbReference type="ChEBI" id="CHEBI:15377"/>
        <dbReference type="ChEBI" id="CHEBI:30013"/>
        <dbReference type="ChEBI" id="CHEBI:43474"/>
        <dbReference type="ChEBI" id="CHEBI:61977"/>
        <dbReference type="EC" id="3.1.3.16"/>
    </reaction>
</comment>
<evidence type="ECO:0000313" key="13">
    <source>
        <dbReference type="EMBL" id="KAA8527763.1"/>
    </source>
</evidence>
<evidence type="ECO:0000256" key="10">
    <source>
        <dbReference type="RuleBase" id="RU004273"/>
    </source>
</evidence>
<dbReference type="InterPro" id="IPR001841">
    <property type="entry name" value="Znf_RING"/>
</dbReference>
<dbReference type="Pfam" id="PF13920">
    <property type="entry name" value="zf-C3HC4_3"/>
    <property type="match status" value="1"/>
</dbReference>
<feature type="region of interest" description="Disordered" evidence="11">
    <location>
        <begin position="470"/>
        <end position="495"/>
    </location>
</feature>
<dbReference type="InterPro" id="IPR006186">
    <property type="entry name" value="Ser/Thr-sp_prot-phosphatase"/>
</dbReference>
<dbReference type="InterPro" id="IPR031675">
    <property type="entry name" value="STPPase_N"/>
</dbReference>
<dbReference type="GO" id="GO:0008270">
    <property type="term" value="F:zinc ion binding"/>
    <property type="evidence" value="ECO:0007669"/>
    <property type="project" value="UniProtKB-KW"/>
</dbReference>
<feature type="compositionally biased region" description="Basic and acidic residues" evidence="11">
    <location>
        <begin position="96"/>
        <end position="127"/>
    </location>
</feature>
<keyword evidence="6" id="KW-0464">Manganese</keyword>
<dbReference type="EMBL" id="CM018045">
    <property type="protein sequence ID" value="KAA8527763.1"/>
    <property type="molecule type" value="Genomic_DNA"/>
</dbReference>
<feature type="region of interest" description="Disordered" evidence="11">
    <location>
        <begin position="43"/>
        <end position="127"/>
    </location>
</feature>
<keyword evidence="9" id="KW-0862">Zinc</keyword>
<feature type="compositionally biased region" description="Acidic residues" evidence="11">
    <location>
        <begin position="65"/>
        <end position="77"/>
    </location>
</feature>
<sequence length="620" mass="70249">MFTSRDVVFHEEIFPFIRGRNKRVREQGERTRGNLMFDKVEGEQELCGEEEVREIRRKDGQEGLVENEETVSDNTGEEEQRMRDNNEDNTDVVQNNKERQMQQKEEPQRRQKEIEELGRGKRERRTPTHLEDYVCHTVTTAVVGPNTAQTLQKGSPKTVSFPSPQEMERSALDNVIKRLLEVRGRPGKQVQLSESEIRQLCLQSKDIFLQQPMLLELEAPVQICGDIKGQYSDLLRIFEYGGYPPESNYLFLGDYVDEGKQGLETICLLLAYKIKYPENFFLLRGNHECASVNRIYGFYDECKQRFNVRLWKGFIDCFNSLPVAAIVDDKILCMHGGLSPDLHDLDQIRNIPRPVDVPDTGLLCDLLWSDPSRDLQGWGMNDRGVSYTFGPDKVTEFLLKHDLDLICRGHQVVEDGYEFFADKQLVTIFSAPNYRGEFDNAAAIMCVDESLLVSFRILKPVEKKSKFSFGNRTSANQGTLTESMEQEAGPSHNIPTQTEIPVVQTTYEITVTVTVPVPVPSAPPVENVVIEDIPIHYPLIDSSPVDLSCLNLEDLPADERKEDGGASSCVICLDAPIEGACVPCGHMPGCMSCLNEIKAKNWGCPVCRKEINQVVRLYAV</sequence>
<evidence type="ECO:0000256" key="5">
    <source>
        <dbReference type="ARBA" id="ARBA00022912"/>
    </source>
</evidence>
<dbReference type="FunFam" id="3.60.21.10:FF:000026">
    <property type="entry name" value="Serine/threonine-protein phosphatase"/>
    <property type="match status" value="1"/>
</dbReference>
<dbReference type="PROSITE" id="PS00125">
    <property type="entry name" value="SER_THR_PHOSPHATASE"/>
    <property type="match status" value="1"/>
</dbReference>
<dbReference type="PROSITE" id="PS50089">
    <property type="entry name" value="ZF_RING_2"/>
    <property type="match status" value="1"/>
</dbReference>
<keyword evidence="14" id="KW-1185">Reference proteome</keyword>
<dbReference type="PANTHER" id="PTHR11668:SF300">
    <property type="entry name" value="SERINE_THREONINE-PROTEIN PHOSPHATASE"/>
    <property type="match status" value="1"/>
</dbReference>
<keyword evidence="9" id="KW-0863">Zinc-finger</keyword>
<dbReference type="CDD" id="cd23129">
    <property type="entry name" value="RING-HC_XBAT35-like"/>
    <property type="match status" value="1"/>
</dbReference>
<dbReference type="InterPro" id="IPR029052">
    <property type="entry name" value="Metallo-depent_PP-like"/>
</dbReference>
<dbReference type="PANTHER" id="PTHR11668">
    <property type="entry name" value="SERINE/THREONINE PROTEIN PHOSPHATASE"/>
    <property type="match status" value="1"/>
</dbReference>
<evidence type="ECO:0000256" key="3">
    <source>
        <dbReference type="ARBA" id="ARBA00022723"/>
    </source>
</evidence>
<evidence type="ECO:0000256" key="11">
    <source>
        <dbReference type="SAM" id="MobiDB-lite"/>
    </source>
</evidence>
<dbReference type="Pfam" id="PF00149">
    <property type="entry name" value="Metallophos"/>
    <property type="match status" value="1"/>
</dbReference>
<evidence type="ECO:0000256" key="4">
    <source>
        <dbReference type="ARBA" id="ARBA00022801"/>
    </source>
</evidence>
<dbReference type="SUPFAM" id="SSF57850">
    <property type="entry name" value="RING/U-box"/>
    <property type="match status" value="1"/>
</dbReference>